<evidence type="ECO:0008006" key="4">
    <source>
        <dbReference type="Google" id="ProtNLM"/>
    </source>
</evidence>
<dbReference type="RefSeq" id="WP_133734846.1">
    <property type="nucleotide sequence ID" value="NZ_SOAX01000001.1"/>
</dbReference>
<organism evidence="2 3">
    <name type="scientific">Halospina denitrificans</name>
    <dbReference type="NCBI Taxonomy" id="332522"/>
    <lineage>
        <taxon>Bacteria</taxon>
        <taxon>Pseudomonadati</taxon>
        <taxon>Pseudomonadota</taxon>
        <taxon>Gammaproteobacteria</taxon>
        <taxon>Halospina</taxon>
    </lineage>
</organism>
<dbReference type="Gene3D" id="2.60.40.10">
    <property type="entry name" value="Immunoglobulins"/>
    <property type="match status" value="1"/>
</dbReference>
<reference evidence="2 3" key="1">
    <citation type="submission" date="2019-03" db="EMBL/GenBank/DDBJ databases">
        <title>Genomic Encyclopedia of Type Strains, Phase IV (KMG-IV): sequencing the most valuable type-strain genomes for metagenomic binning, comparative biology and taxonomic classification.</title>
        <authorList>
            <person name="Goeker M."/>
        </authorList>
    </citation>
    <scope>NUCLEOTIDE SEQUENCE [LARGE SCALE GENOMIC DNA]</scope>
    <source>
        <strain evidence="2 3">DSM 15505</strain>
    </source>
</reference>
<accession>A0A4R7K4A2</accession>
<sequence length="170" mass="18789">MESVIRILSTFFRSLPLIAVAVLIGCQEAGPRPMSTHHIKNKGTMSTHGSGGKLKAGASTRIRDQYRRTGRATPRSIKSRTAGKVNLSWDAPTHRENGEGLYPGEIRQYIISYGRRRNGLRFSVTVEADGTRSMEHSIVGLDKGTWYFTVQTVDLADNVSQKADVVEKSL</sequence>
<evidence type="ECO:0000313" key="3">
    <source>
        <dbReference type="Proteomes" id="UP000295830"/>
    </source>
</evidence>
<keyword evidence="3" id="KW-1185">Reference proteome</keyword>
<dbReference type="InterPro" id="IPR013783">
    <property type="entry name" value="Ig-like_fold"/>
</dbReference>
<dbReference type="EMBL" id="SOAX01000001">
    <property type="protein sequence ID" value="TDT44469.1"/>
    <property type="molecule type" value="Genomic_DNA"/>
</dbReference>
<dbReference type="SUPFAM" id="SSF49265">
    <property type="entry name" value="Fibronectin type III"/>
    <property type="match status" value="1"/>
</dbReference>
<dbReference type="InterPro" id="IPR036116">
    <property type="entry name" value="FN3_sf"/>
</dbReference>
<dbReference type="AlphaFoldDB" id="A0A4R7K4A2"/>
<name>A0A4R7K4A2_9GAMM</name>
<protein>
    <recommendedName>
        <fullName evidence="4">Fibronectin type-III domain-containing protein</fullName>
    </recommendedName>
</protein>
<dbReference type="PROSITE" id="PS51257">
    <property type="entry name" value="PROKAR_LIPOPROTEIN"/>
    <property type="match status" value="1"/>
</dbReference>
<evidence type="ECO:0000256" key="1">
    <source>
        <dbReference type="SAM" id="MobiDB-lite"/>
    </source>
</evidence>
<proteinExistence type="predicted"/>
<feature type="region of interest" description="Disordered" evidence="1">
    <location>
        <begin position="39"/>
        <end position="77"/>
    </location>
</feature>
<dbReference type="Proteomes" id="UP000295830">
    <property type="component" value="Unassembled WGS sequence"/>
</dbReference>
<gene>
    <name evidence="2" type="ORF">DES49_0577</name>
</gene>
<comment type="caution">
    <text evidence="2">The sequence shown here is derived from an EMBL/GenBank/DDBJ whole genome shotgun (WGS) entry which is preliminary data.</text>
</comment>
<evidence type="ECO:0000313" key="2">
    <source>
        <dbReference type="EMBL" id="TDT44469.1"/>
    </source>
</evidence>
<dbReference type="OrthoDB" id="6371650at2"/>